<keyword evidence="2" id="KW-0489">Methyltransferase</keyword>
<dbReference type="GO" id="GO:0008757">
    <property type="term" value="F:S-adenosylmethionine-dependent methyltransferase activity"/>
    <property type="evidence" value="ECO:0007669"/>
    <property type="project" value="InterPro"/>
</dbReference>
<dbReference type="InterPro" id="IPR022642">
    <property type="entry name" value="CheR_C"/>
</dbReference>
<dbReference type="AlphaFoldDB" id="A0AA49JFH5"/>
<protein>
    <submittedName>
        <fullName evidence="2">CheR family methyltransferase</fullName>
    </submittedName>
</protein>
<proteinExistence type="predicted"/>
<dbReference type="PRINTS" id="PR00996">
    <property type="entry name" value="CHERMTFRASE"/>
</dbReference>
<dbReference type="InterPro" id="IPR022641">
    <property type="entry name" value="CheR_N"/>
</dbReference>
<reference evidence="2" key="1">
    <citation type="journal article" date="2023" name="Comput. Struct. Biotechnol. J.">
        <title>Discovery of a novel marine Bacteroidetes with a rich repertoire of carbohydrate-active enzymes.</title>
        <authorList>
            <person name="Chen B."/>
            <person name="Liu G."/>
            <person name="Chen Q."/>
            <person name="Wang H."/>
            <person name="Liu L."/>
            <person name="Tang K."/>
        </authorList>
    </citation>
    <scope>NUCLEOTIDE SEQUENCE</scope>
    <source>
        <strain evidence="2">TK19036</strain>
    </source>
</reference>
<dbReference type="Pfam" id="PF03705">
    <property type="entry name" value="CheR_N"/>
    <property type="match status" value="1"/>
</dbReference>
<evidence type="ECO:0000313" key="2">
    <source>
        <dbReference type="EMBL" id="WKN35544.1"/>
    </source>
</evidence>
<dbReference type="EMBL" id="CP120682">
    <property type="protein sequence ID" value="WKN35544.1"/>
    <property type="molecule type" value="Genomic_DNA"/>
</dbReference>
<dbReference type="InterPro" id="IPR050903">
    <property type="entry name" value="Bact_Chemotaxis_MeTrfase"/>
</dbReference>
<evidence type="ECO:0000259" key="1">
    <source>
        <dbReference type="PROSITE" id="PS50123"/>
    </source>
</evidence>
<name>A0AA49JFH5_9BACT</name>
<dbReference type="PANTHER" id="PTHR24422">
    <property type="entry name" value="CHEMOTAXIS PROTEIN METHYLTRANSFERASE"/>
    <property type="match status" value="1"/>
</dbReference>
<dbReference type="SMART" id="SM00138">
    <property type="entry name" value="MeTrc"/>
    <property type="match status" value="1"/>
</dbReference>
<dbReference type="PANTHER" id="PTHR24422:SF8">
    <property type="entry name" value="CHEMOTAXIS PROTEIN"/>
    <property type="match status" value="1"/>
</dbReference>
<dbReference type="Pfam" id="PF01739">
    <property type="entry name" value="CheR"/>
    <property type="match status" value="1"/>
</dbReference>
<dbReference type="SUPFAM" id="SSF47757">
    <property type="entry name" value="Chemotaxis receptor methyltransferase CheR, N-terminal domain"/>
    <property type="match status" value="1"/>
</dbReference>
<gene>
    <name evidence="2" type="ORF">K4G66_24530</name>
</gene>
<sequence length="294" mass="34129">MIESQKGILSPNQPRLGKKTNVEVEIADLRKITEVLKVKYGYDFSDYAMSSFRRRIQRIIDIFQFNSVSEIISKLERDSIFLEAFLAEITVNVTEMFRDPSFWREVRDHIIPNIMLNHETFSIWHAGCSSGEEVISMTILLKEMGILDKVNIIATDIDKPILAKAKKGQIPLKNMELNEKNYIRYQGVGALKDYYQEKDGMAVIDPSLLSGVSFRNFDLVQGTVFNKFDLILCRNVMIYFNQNLQNRVLKKLHESLFKYSYLAVGSKESLIWCEIANKFIIVNNEEKIYKKIKD</sequence>
<dbReference type="SUPFAM" id="SSF53335">
    <property type="entry name" value="S-adenosyl-L-methionine-dependent methyltransferases"/>
    <property type="match status" value="1"/>
</dbReference>
<dbReference type="Gene3D" id="3.40.50.150">
    <property type="entry name" value="Vaccinia Virus protein VP39"/>
    <property type="match status" value="1"/>
</dbReference>
<dbReference type="InterPro" id="IPR029063">
    <property type="entry name" value="SAM-dependent_MTases_sf"/>
</dbReference>
<dbReference type="PROSITE" id="PS50123">
    <property type="entry name" value="CHER"/>
    <property type="match status" value="1"/>
</dbReference>
<accession>A0AA49JFH5</accession>
<organism evidence="2">
    <name type="scientific">Roseihalotalea indica</name>
    <dbReference type="NCBI Taxonomy" id="2867963"/>
    <lineage>
        <taxon>Bacteria</taxon>
        <taxon>Pseudomonadati</taxon>
        <taxon>Bacteroidota</taxon>
        <taxon>Cytophagia</taxon>
        <taxon>Cytophagales</taxon>
        <taxon>Catalimonadaceae</taxon>
        <taxon>Roseihalotalea</taxon>
    </lineage>
</organism>
<keyword evidence="2" id="KW-0808">Transferase</keyword>
<dbReference type="GO" id="GO:0032259">
    <property type="term" value="P:methylation"/>
    <property type="evidence" value="ECO:0007669"/>
    <property type="project" value="UniProtKB-KW"/>
</dbReference>
<feature type="domain" description="CheR-type methyltransferase" evidence="1">
    <location>
        <begin position="17"/>
        <end position="294"/>
    </location>
</feature>
<reference evidence="2" key="2">
    <citation type="journal article" date="2024" name="Antonie Van Leeuwenhoek">
        <title>Roseihalotalea indica gen. nov., sp. nov., a halophilic Bacteroidetes from mesopelagic Southwest Indian Ocean with higher carbohydrate metabolic potential.</title>
        <authorList>
            <person name="Chen B."/>
            <person name="Zhang M."/>
            <person name="Lin D."/>
            <person name="Ye J."/>
            <person name="Tang K."/>
        </authorList>
    </citation>
    <scope>NUCLEOTIDE SEQUENCE</scope>
    <source>
        <strain evidence="2">TK19036</strain>
    </source>
</reference>
<dbReference type="InterPro" id="IPR000780">
    <property type="entry name" value="CheR_MeTrfase"/>
</dbReference>